<evidence type="ECO:0000313" key="2">
    <source>
        <dbReference type="EMBL" id="HEF64456.1"/>
    </source>
</evidence>
<reference evidence="2" key="1">
    <citation type="journal article" date="2020" name="mSystems">
        <title>Genome- and Community-Level Interaction Insights into Carbon Utilization and Element Cycling Functions of Hydrothermarchaeota in Hydrothermal Sediment.</title>
        <authorList>
            <person name="Zhou Z."/>
            <person name="Liu Y."/>
            <person name="Xu W."/>
            <person name="Pan J."/>
            <person name="Luo Z.H."/>
            <person name="Li M."/>
        </authorList>
    </citation>
    <scope>NUCLEOTIDE SEQUENCE [LARGE SCALE GENOMIC DNA]</scope>
    <source>
        <strain evidence="2">SpSt-222</strain>
    </source>
</reference>
<evidence type="ECO:0000256" key="1">
    <source>
        <dbReference type="SAM" id="MobiDB-lite"/>
    </source>
</evidence>
<proteinExistence type="predicted"/>
<sequence>MTALTPGPLSRTVTTLTPWPPLPHGAGEGDHPHPRSPPLPHIAGEGVGGEGCDEGRGTGDRGNLSGDRGKSSMRERGSGAGGSAERGDYHSRPPLPQ</sequence>
<gene>
    <name evidence="2" type="ORF">ENP47_02445</name>
</gene>
<feature type="region of interest" description="Disordered" evidence="1">
    <location>
        <begin position="1"/>
        <end position="97"/>
    </location>
</feature>
<accession>A0A7C1WZH9</accession>
<organism evidence="2">
    <name type="scientific">Thermomicrobium roseum</name>
    <dbReference type="NCBI Taxonomy" id="500"/>
    <lineage>
        <taxon>Bacteria</taxon>
        <taxon>Pseudomonadati</taxon>
        <taxon>Thermomicrobiota</taxon>
        <taxon>Thermomicrobia</taxon>
        <taxon>Thermomicrobiales</taxon>
        <taxon>Thermomicrobiaceae</taxon>
        <taxon>Thermomicrobium</taxon>
    </lineage>
</organism>
<dbReference type="EMBL" id="DSJL01000006">
    <property type="protein sequence ID" value="HEF64456.1"/>
    <property type="molecule type" value="Genomic_DNA"/>
</dbReference>
<protein>
    <submittedName>
        <fullName evidence="2">Uncharacterized protein</fullName>
    </submittedName>
</protein>
<comment type="caution">
    <text evidence="2">The sequence shown here is derived from an EMBL/GenBank/DDBJ whole genome shotgun (WGS) entry which is preliminary data.</text>
</comment>
<feature type="compositionally biased region" description="Basic and acidic residues" evidence="1">
    <location>
        <begin position="67"/>
        <end position="77"/>
    </location>
</feature>
<name>A0A7C1WZH9_THERO</name>
<dbReference type="AlphaFoldDB" id="A0A7C1WZH9"/>